<dbReference type="InterPro" id="IPR016040">
    <property type="entry name" value="NAD(P)-bd_dom"/>
</dbReference>
<dbReference type="AlphaFoldDB" id="A0AAD4GRH2"/>
<dbReference type="SUPFAM" id="SSF51735">
    <property type="entry name" value="NAD(P)-binding Rossmann-fold domains"/>
    <property type="match status" value="1"/>
</dbReference>
<evidence type="ECO:0000256" key="1">
    <source>
        <dbReference type="ARBA" id="ARBA00038376"/>
    </source>
</evidence>
<dbReference type="PANTHER" id="PTHR43355:SF2">
    <property type="entry name" value="FLAVIN REDUCTASE (NADPH)"/>
    <property type="match status" value="1"/>
</dbReference>
<proteinExistence type="inferred from homology"/>
<sequence>MHLLILGATGRTGLYGYKYALDQGFSVTILVRKADGIEPHDHLTVIEGSSLSEEDMQRAFKAAGLPVDAVLVFLNAPRVGQNPWGKFLGPPRLIADSTKIAAQSLRTQNPGPNGHKPRLVVMNALGVGESYAVTPYIVRFMIKFSNVSESYKDHNAVNDEIEAACGDEVLWTLPMPVGLKDSGQAPVKTFNITESGASLFMTRESCARWMVDVAVGKQGDRFDNRRVIVSN</sequence>
<protein>
    <recommendedName>
        <fullName evidence="2">NAD(P)-binding domain-containing protein</fullName>
    </recommendedName>
</protein>
<reference evidence="3" key="1">
    <citation type="journal article" date="2019" name="Beilstein J. Org. Chem.">
        <title>Nanangenines: drimane sesquiterpenoids as the dominant metabolite cohort of a novel Australian fungus, Aspergillus nanangensis.</title>
        <authorList>
            <person name="Lacey H.J."/>
            <person name="Gilchrist C.L.M."/>
            <person name="Crombie A."/>
            <person name="Kalaitzis J.A."/>
            <person name="Vuong D."/>
            <person name="Rutledge P.J."/>
            <person name="Turner P."/>
            <person name="Pitt J.I."/>
            <person name="Lacey E."/>
            <person name="Chooi Y.H."/>
            <person name="Piggott A.M."/>
        </authorList>
    </citation>
    <scope>NUCLEOTIDE SEQUENCE</scope>
    <source>
        <strain evidence="3">MST-FP2251</strain>
    </source>
</reference>
<evidence type="ECO:0000313" key="3">
    <source>
        <dbReference type="EMBL" id="KAF9885373.1"/>
    </source>
</evidence>
<dbReference type="InterPro" id="IPR051606">
    <property type="entry name" value="Polyketide_Oxido-like"/>
</dbReference>
<gene>
    <name evidence="3" type="ORF">FE257_012991</name>
</gene>
<dbReference type="PANTHER" id="PTHR43355">
    <property type="entry name" value="FLAVIN REDUCTASE (NADPH)"/>
    <property type="match status" value="1"/>
</dbReference>
<keyword evidence="4" id="KW-1185">Reference proteome</keyword>
<dbReference type="Gene3D" id="3.40.50.720">
    <property type="entry name" value="NAD(P)-binding Rossmann-like Domain"/>
    <property type="match status" value="1"/>
</dbReference>
<dbReference type="GO" id="GO:0042602">
    <property type="term" value="F:riboflavin reductase (NADPH) activity"/>
    <property type="evidence" value="ECO:0007669"/>
    <property type="project" value="TreeGrafter"/>
</dbReference>
<feature type="domain" description="NAD(P)-binding" evidence="2">
    <location>
        <begin position="7"/>
        <end position="213"/>
    </location>
</feature>
<dbReference type="InterPro" id="IPR036291">
    <property type="entry name" value="NAD(P)-bd_dom_sf"/>
</dbReference>
<dbReference type="EMBL" id="VCAU01000097">
    <property type="protein sequence ID" value="KAF9885373.1"/>
    <property type="molecule type" value="Genomic_DNA"/>
</dbReference>
<evidence type="ECO:0000259" key="2">
    <source>
        <dbReference type="Pfam" id="PF13460"/>
    </source>
</evidence>
<reference evidence="3" key="2">
    <citation type="submission" date="2020-02" db="EMBL/GenBank/DDBJ databases">
        <authorList>
            <person name="Gilchrist C.L.M."/>
            <person name="Chooi Y.-H."/>
        </authorList>
    </citation>
    <scope>NUCLEOTIDE SEQUENCE</scope>
    <source>
        <strain evidence="3">MST-FP2251</strain>
    </source>
</reference>
<organism evidence="3 4">
    <name type="scientific">Aspergillus nanangensis</name>
    <dbReference type="NCBI Taxonomy" id="2582783"/>
    <lineage>
        <taxon>Eukaryota</taxon>
        <taxon>Fungi</taxon>
        <taxon>Dikarya</taxon>
        <taxon>Ascomycota</taxon>
        <taxon>Pezizomycotina</taxon>
        <taxon>Eurotiomycetes</taxon>
        <taxon>Eurotiomycetidae</taxon>
        <taxon>Eurotiales</taxon>
        <taxon>Aspergillaceae</taxon>
        <taxon>Aspergillus</taxon>
        <taxon>Aspergillus subgen. Circumdati</taxon>
    </lineage>
</organism>
<comment type="caution">
    <text evidence="3">The sequence shown here is derived from an EMBL/GenBank/DDBJ whole genome shotgun (WGS) entry which is preliminary data.</text>
</comment>
<dbReference type="Pfam" id="PF13460">
    <property type="entry name" value="NAD_binding_10"/>
    <property type="match status" value="1"/>
</dbReference>
<accession>A0AAD4GRH2</accession>
<dbReference type="Proteomes" id="UP001194746">
    <property type="component" value="Unassembled WGS sequence"/>
</dbReference>
<evidence type="ECO:0000313" key="4">
    <source>
        <dbReference type="Proteomes" id="UP001194746"/>
    </source>
</evidence>
<name>A0AAD4GRH2_ASPNN</name>
<comment type="similarity">
    <text evidence="1">Belongs to the avfA family.</text>
</comment>
<dbReference type="GO" id="GO:0004074">
    <property type="term" value="F:biliverdin reductase [NAD(P)H] activity"/>
    <property type="evidence" value="ECO:0007669"/>
    <property type="project" value="TreeGrafter"/>
</dbReference>